<proteinExistence type="predicted"/>
<reference evidence="1 2" key="1">
    <citation type="submission" date="2007-06" db="EMBL/GenBank/DDBJ databases">
        <authorList>
            <person name="Dodson R.J."/>
            <person name="Harkins D."/>
            <person name="Paulsen I.T."/>
        </authorList>
    </citation>
    <scope>NUCLEOTIDE SEQUENCE [LARGE SCALE GENOMIC DNA]</scope>
    <source>
        <strain evidence="1 2">PA7</strain>
    </source>
</reference>
<organism evidence="1 2">
    <name type="scientific">Pseudomonas paraeruginosa (strain DSM 24068 / PA7)</name>
    <name type="common">Pseudomonas aeruginosa (strain PA7)</name>
    <dbReference type="NCBI Taxonomy" id="381754"/>
    <lineage>
        <taxon>Bacteria</taxon>
        <taxon>Pseudomonadati</taxon>
        <taxon>Pseudomonadota</taxon>
        <taxon>Gammaproteobacteria</taxon>
        <taxon>Pseudomonadales</taxon>
        <taxon>Pseudomonadaceae</taxon>
        <taxon>Pseudomonas</taxon>
        <taxon>Pseudomonas paraeruginosa</taxon>
    </lineage>
</organism>
<protein>
    <recommendedName>
        <fullName evidence="3">DUF4238 domain-containing protein</fullName>
    </recommendedName>
</protein>
<evidence type="ECO:0000313" key="2">
    <source>
        <dbReference type="Proteomes" id="UP000001582"/>
    </source>
</evidence>
<reference evidence="1 2" key="2">
    <citation type="journal article" date="2010" name="PLoS ONE">
        <title>Complete genome sequence of the multiresistant taxonomic outlier Pseudomonas aeruginosa PA7.</title>
        <authorList>
            <person name="Roy P.H."/>
            <person name="Tetu S.G."/>
            <person name="Larouche A."/>
            <person name="Elbourne L."/>
            <person name="Tremblay S."/>
            <person name="Ren Q."/>
            <person name="Dodson R."/>
            <person name="Harkins D."/>
            <person name="Shay R."/>
            <person name="Watkins K."/>
            <person name="Mahamoud Y."/>
            <person name="Paulsen I.T."/>
        </authorList>
    </citation>
    <scope>NUCLEOTIDE SEQUENCE [LARGE SCALE GENOMIC DNA]</scope>
    <source>
        <strain evidence="1 2">PA7</strain>
    </source>
</reference>
<gene>
    <name evidence="1" type="ordered locus">PSPA7_0679</name>
</gene>
<dbReference type="EMBL" id="CP000744">
    <property type="protein sequence ID" value="ABR84098.2"/>
    <property type="molecule type" value="Genomic_DNA"/>
</dbReference>
<sequence length="255" mass="29830">MPVCNLCLKESELSQSHIIPRAFLKRLKKNSPQLIKIRDAPGVKPVKENADWKERLLCGECEVFINKSYEHGQILFLRGRGNVSKSHDKITFRNFDFEKFYLFLLSILWRASISSHEAFEVVKLPPELQNVFRLALLNREDKINNSVRISDVLKIGIVRITNRPYMTEEETKSIISHFNLRHSEEGHIYYFMVEGFLVSYCWPKTSKSEFPRDLGVFKDSFFLRMPKIQVEKSAVLAEMYNGMISKAIEFSTELW</sequence>
<name>A6UZ39_PSEP7</name>
<dbReference type="KEGG" id="pap:PSPA7_0679"/>
<evidence type="ECO:0008006" key="3">
    <source>
        <dbReference type="Google" id="ProtNLM"/>
    </source>
</evidence>
<dbReference type="Proteomes" id="UP000001582">
    <property type="component" value="Chromosome"/>
</dbReference>
<dbReference type="AlphaFoldDB" id="A6UZ39"/>
<dbReference type="RefSeq" id="WP_128571712.1">
    <property type="nucleotide sequence ID" value="NC_009656.1"/>
</dbReference>
<accession>A6UZ39</accession>
<evidence type="ECO:0000313" key="1">
    <source>
        <dbReference type="EMBL" id="ABR84098.2"/>
    </source>
</evidence>
<dbReference type="HOGENOM" id="CLU_076519_1_0_6"/>